<accession>M7NYT5</accession>
<dbReference type="eggNOG" id="COG2200">
    <property type="taxonomic scope" value="Bacteria"/>
</dbReference>
<organism evidence="2 3">
    <name type="scientific">Methylophaga lonarensis MPL</name>
    <dbReference type="NCBI Taxonomy" id="1286106"/>
    <lineage>
        <taxon>Bacteria</taxon>
        <taxon>Pseudomonadati</taxon>
        <taxon>Pseudomonadota</taxon>
        <taxon>Gammaproteobacteria</taxon>
        <taxon>Thiotrichales</taxon>
        <taxon>Piscirickettsiaceae</taxon>
        <taxon>Methylophaga</taxon>
    </lineage>
</organism>
<dbReference type="PANTHER" id="PTHR33121">
    <property type="entry name" value="CYCLIC DI-GMP PHOSPHODIESTERASE PDEF"/>
    <property type="match status" value="1"/>
</dbReference>
<dbReference type="Proteomes" id="UP000012019">
    <property type="component" value="Unassembled WGS sequence"/>
</dbReference>
<dbReference type="InterPro" id="IPR050706">
    <property type="entry name" value="Cyclic-di-GMP_PDE-like"/>
</dbReference>
<dbReference type="InterPro" id="IPR029151">
    <property type="entry name" value="Sensor-like_sf"/>
</dbReference>
<dbReference type="CDD" id="cd01948">
    <property type="entry name" value="EAL"/>
    <property type="match status" value="1"/>
</dbReference>
<protein>
    <recommendedName>
        <fullName evidence="1">EAL domain-containing protein</fullName>
    </recommendedName>
</protein>
<dbReference type="PATRIC" id="fig|1286106.3.peg.2111"/>
<evidence type="ECO:0000313" key="2">
    <source>
        <dbReference type="EMBL" id="EMR12366.1"/>
    </source>
</evidence>
<dbReference type="CDD" id="cd18773">
    <property type="entry name" value="PDC1_HK_sensor"/>
    <property type="match status" value="1"/>
</dbReference>
<dbReference type="PANTHER" id="PTHR33121:SF76">
    <property type="entry name" value="SIGNALING PROTEIN"/>
    <property type="match status" value="1"/>
</dbReference>
<dbReference type="PROSITE" id="PS50883">
    <property type="entry name" value="EAL"/>
    <property type="match status" value="1"/>
</dbReference>
<dbReference type="SUPFAM" id="SSF141868">
    <property type="entry name" value="EAL domain-like"/>
    <property type="match status" value="1"/>
</dbReference>
<dbReference type="EMBL" id="APHR01000058">
    <property type="protein sequence ID" value="EMR12366.1"/>
    <property type="molecule type" value="Genomic_DNA"/>
</dbReference>
<reference evidence="2 3" key="1">
    <citation type="journal article" date="2013" name="Genome Announc.">
        <title>Draft Genome Sequence of Methylophaga lonarensis MPLT, a Haloalkaliphilic (Non-Methane-Utilizing) Methylotroph.</title>
        <authorList>
            <person name="Shetty S.A."/>
            <person name="Marathe N.P."/>
            <person name="Munot H."/>
            <person name="Antony C.P."/>
            <person name="Dhotre D.P."/>
            <person name="Murrell J.C."/>
            <person name="Shouche Y.S."/>
        </authorList>
    </citation>
    <scope>NUCLEOTIDE SEQUENCE [LARGE SCALE GENOMIC DNA]</scope>
    <source>
        <strain evidence="2 3">MPL</strain>
    </source>
</reference>
<feature type="domain" description="EAL" evidence="1">
    <location>
        <begin position="13"/>
        <end position="273"/>
    </location>
</feature>
<dbReference type="InterPro" id="IPR001633">
    <property type="entry name" value="EAL_dom"/>
</dbReference>
<dbReference type="RefSeq" id="WP_009727078.1">
    <property type="nucleotide sequence ID" value="NZ_APHR01000058.1"/>
</dbReference>
<dbReference type="Pfam" id="PF00563">
    <property type="entry name" value="EAL"/>
    <property type="match status" value="1"/>
</dbReference>
<dbReference type="InterPro" id="IPR035919">
    <property type="entry name" value="EAL_sf"/>
</dbReference>
<proteinExistence type="predicted"/>
<dbReference type="Gene3D" id="3.20.20.450">
    <property type="entry name" value="EAL domain"/>
    <property type="match status" value="1"/>
</dbReference>
<dbReference type="SMART" id="SM00052">
    <property type="entry name" value="EAL"/>
    <property type="match status" value="1"/>
</dbReference>
<dbReference type="SUPFAM" id="SSF103190">
    <property type="entry name" value="Sensory domain-like"/>
    <property type="match status" value="1"/>
</dbReference>
<sequence length="426" mass="48996">MLDSGLYEQLHKALWVQKKLSETVARHWVTTEYQGLTLSSHFQPIFSISHRRPVGYEGLLRASTDSGALIPPPAVLVLPNNSKENLELDRACRQLHLQNFARQETGDCWLFLNLNSQCLVTEQPDAGFMNRLFETTGIHPSRLVIEILESEITDRSYLKQLIKHFRSLGCLIAIDDFGAGHSNFDRIWELEPDIVKIDRSLVQEAGKSSRVERILTGIVSLIHEAGSLVVLEGVETRREALVSIAANADMVQGFYFAKPQQLISSNHEEFVSVIDELLQHQQRQRFKNTHQINENFRKIERLFKRAINHFSVTQNFEESSEILFAEKRSVRCYLLDDAGYQMARNIYSPHYQQTMDVRFTPLLSGDNANWSHKHYHFRAVQHPGQMQLSRPYLSVADSRMCITVSQTVTSSDKQFVFCCDLDWQDN</sequence>
<evidence type="ECO:0000259" key="1">
    <source>
        <dbReference type="PROSITE" id="PS50883"/>
    </source>
</evidence>
<dbReference type="AlphaFoldDB" id="M7NYT5"/>
<gene>
    <name evidence="2" type="ORF">MPL1_10542</name>
</gene>
<evidence type="ECO:0000313" key="3">
    <source>
        <dbReference type="Proteomes" id="UP000012019"/>
    </source>
</evidence>
<dbReference type="STRING" id="1286106.MPL1_10542"/>
<keyword evidence="3" id="KW-1185">Reference proteome</keyword>
<name>M7NYT5_9GAMM</name>
<dbReference type="Gene3D" id="3.30.450.20">
    <property type="entry name" value="PAS domain"/>
    <property type="match status" value="1"/>
</dbReference>
<comment type="caution">
    <text evidence="2">The sequence shown here is derived from an EMBL/GenBank/DDBJ whole genome shotgun (WGS) entry which is preliminary data.</text>
</comment>
<dbReference type="GO" id="GO:0071111">
    <property type="term" value="F:cyclic-guanylate-specific phosphodiesterase activity"/>
    <property type="evidence" value="ECO:0007669"/>
    <property type="project" value="InterPro"/>
</dbReference>
<dbReference type="OrthoDB" id="1673646at2"/>